<dbReference type="InterPro" id="IPR041638">
    <property type="entry name" value="BaeRF_family11"/>
</dbReference>
<evidence type="ECO:0000313" key="2">
    <source>
        <dbReference type="Proteomes" id="UP001601992"/>
    </source>
</evidence>
<dbReference type="EMBL" id="JBIAQY010000006">
    <property type="protein sequence ID" value="MFF3570156.1"/>
    <property type="molecule type" value="Genomic_DNA"/>
</dbReference>
<comment type="caution">
    <text evidence="1">The sequence shown here is derived from an EMBL/GenBank/DDBJ whole genome shotgun (WGS) entry which is preliminary data.</text>
</comment>
<proteinExistence type="predicted"/>
<protein>
    <recommendedName>
        <fullName evidence="3">Peptide chain release factor 1 (ERF1)</fullName>
    </recommendedName>
</protein>
<evidence type="ECO:0008006" key="3">
    <source>
        <dbReference type="Google" id="ProtNLM"/>
    </source>
</evidence>
<gene>
    <name evidence="1" type="ORF">ACFYXQ_20475</name>
</gene>
<reference evidence="1 2" key="1">
    <citation type="submission" date="2024-10" db="EMBL/GenBank/DDBJ databases">
        <title>The Natural Products Discovery Center: Release of the First 8490 Sequenced Strains for Exploring Actinobacteria Biosynthetic Diversity.</title>
        <authorList>
            <person name="Kalkreuter E."/>
            <person name="Kautsar S.A."/>
            <person name="Yang D."/>
            <person name="Bader C.D."/>
            <person name="Teijaro C.N."/>
            <person name="Fluegel L."/>
            <person name="Davis C.M."/>
            <person name="Simpson J.R."/>
            <person name="Lauterbach L."/>
            <person name="Steele A.D."/>
            <person name="Gui C."/>
            <person name="Meng S."/>
            <person name="Li G."/>
            <person name="Viehrig K."/>
            <person name="Ye F."/>
            <person name="Su P."/>
            <person name="Kiefer A.F."/>
            <person name="Nichols A."/>
            <person name="Cepeda A.J."/>
            <person name="Yan W."/>
            <person name="Fan B."/>
            <person name="Jiang Y."/>
            <person name="Adhikari A."/>
            <person name="Zheng C.-J."/>
            <person name="Schuster L."/>
            <person name="Cowan T.M."/>
            <person name="Smanski M.J."/>
            <person name="Chevrette M.G."/>
            <person name="De Carvalho L.P.S."/>
            <person name="Shen B."/>
        </authorList>
    </citation>
    <scope>NUCLEOTIDE SEQUENCE [LARGE SCALE GENOMIC DNA]</scope>
    <source>
        <strain evidence="1 2">NPDC002593</strain>
    </source>
</reference>
<dbReference type="Pfam" id="PF18855">
    <property type="entry name" value="baeRF_family11"/>
    <property type="match status" value="1"/>
</dbReference>
<sequence>MLHTDIPTRGEILALVSTVEPWCVSIYTPTEVSRPTPDKNRIAFGNQTRQALEQVTDKEARVALEEEFEDLIDDEEYWRYQSRTLVVLATPERMRTFRVPNRLEAGVTVGDRFDIKPLLRTITFPQDAFVLALSENAVRLVEVTPDEPAQDVAVAGLPVSLIDHIAQPGMSRSPHGRLQGTEGRKVRIRQFCRAVDHALRNVLSGRDVPLILAAAEPTASLFRSVNSYPSLLTEELAGNPEHLADAELAARARTVLDGHYADELSALRAEFEQRRGDGRGTADLSDIARAATFGMVRTLMVDIDTPVPGTVGEDGSLAFAATGQADAPGILDEIARRVLLSDGRVLAVRAADLPDSAHAAAILRYVP</sequence>
<evidence type="ECO:0000313" key="1">
    <source>
        <dbReference type="EMBL" id="MFF3570156.1"/>
    </source>
</evidence>
<name>A0ABW6S4P8_9NOCA</name>
<keyword evidence="2" id="KW-1185">Reference proteome</keyword>
<organism evidence="1 2">
    <name type="scientific">Nocardia jiangxiensis</name>
    <dbReference type="NCBI Taxonomy" id="282685"/>
    <lineage>
        <taxon>Bacteria</taxon>
        <taxon>Bacillati</taxon>
        <taxon>Actinomycetota</taxon>
        <taxon>Actinomycetes</taxon>
        <taxon>Mycobacteriales</taxon>
        <taxon>Nocardiaceae</taxon>
        <taxon>Nocardia</taxon>
    </lineage>
</organism>
<dbReference type="RefSeq" id="WP_040820030.1">
    <property type="nucleotide sequence ID" value="NZ_JBIAQY010000006.1"/>
</dbReference>
<accession>A0ABW6S4P8</accession>
<dbReference type="Proteomes" id="UP001601992">
    <property type="component" value="Unassembled WGS sequence"/>
</dbReference>